<comment type="caution">
    <text evidence="2">The sequence shown here is derived from an EMBL/GenBank/DDBJ whole genome shotgun (WGS) entry which is preliminary data.</text>
</comment>
<feature type="region of interest" description="Disordered" evidence="1">
    <location>
        <begin position="407"/>
        <end position="431"/>
    </location>
</feature>
<proteinExistence type="predicted"/>
<name>A0AAV9U587_9PEZI</name>
<accession>A0AAV9U587</accession>
<organism evidence="2 3">
    <name type="scientific">Orbilia blumenaviensis</name>
    <dbReference type="NCBI Taxonomy" id="1796055"/>
    <lineage>
        <taxon>Eukaryota</taxon>
        <taxon>Fungi</taxon>
        <taxon>Dikarya</taxon>
        <taxon>Ascomycota</taxon>
        <taxon>Pezizomycotina</taxon>
        <taxon>Orbiliomycetes</taxon>
        <taxon>Orbiliales</taxon>
        <taxon>Orbiliaceae</taxon>
        <taxon>Orbilia</taxon>
    </lineage>
</organism>
<sequence length="692" mass="76046">MCIPHLEIFTEKREVEVDVAGARVAQKKNKKASPVSSVPATVGSRGSKEMKFPFVVLAEPIRCCGSSSTTSSSSGGSGRSSSDSSSSSGSSGDSGKKDDKKDKKYRYPSKSSRRPSNRLNAGHYKTKSPILRPMAPSDIWQVATGQKAVHRLNPVGGSGIPMDCLSDNGTVPGYDMCTCENCMEREARHRKKHGKVDDSHHHKRRDKKDKKHKKSKDKKKDDEAADDGWGNDSKKESTGWNDGKKEDDVWPDKKNDTSGWVEDNNKDDVWDDDKKDSGDAWGDDNKNGNSVEWGDDKDDKAPGTWGDDKDEDDGDGDGWGHDDRDDKGKKGKGKKGKGKKGNKTDDETDRTGNEKGGKGGKDKKGQSKKDDTSGKHHGHAKHHHHHHGDDNRAVTVRVNSDIPEVINEEGSESAPLDSVHSPNSVRSNTPHITIASRSPGCVCSIGGSTTTSSAGSSIICPSCYIKQQTPRNYVQDLQGHWYRFAPGIDVNTYDKDDIFRGSDGRAYRRISSKKVPQEEFYYRSGQNHSGYHGQRHNSHYPQQGVPTTTFMKFKKVFNKPTSIPQAAYRSAGTVPVYGIPVQTGHNDNRSSGWQGVFRLFTGSSASHSARHRGGINQHHRSEPPSSYSSGSRCQFNGYRPPDGTNKTGYSLDKTVTDDAGTRKLPSSKKNKVLLNEKIYGLSWEALYLPSLP</sequence>
<feature type="region of interest" description="Disordered" evidence="1">
    <location>
        <begin position="24"/>
        <end position="45"/>
    </location>
</feature>
<evidence type="ECO:0000313" key="2">
    <source>
        <dbReference type="EMBL" id="KAK6333823.1"/>
    </source>
</evidence>
<gene>
    <name evidence="2" type="ORF">TWF730_004006</name>
</gene>
<evidence type="ECO:0000256" key="1">
    <source>
        <dbReference type="SAM" id="MobiDB-lite"/>
    </source>
</evidence>
<feature type="region of interest" description="Disordered" evidence="1">
    <location>
        <begin position="65"/>
        <end position="134"/>
    </location>
</feature>
<feature type="compositionally biased region" description="Basic residues" evidence="1">
    <location>
        <begin position="375"/>
        <end position="386"/>
    </location>
</feature>
<dbReference type="AlphaFoldDB" id="A0AAV9U587"/>
<feature type="compositionally biased region" description="Low complexity" evidence="1">
    <location>
        <begin position="65"/>
        <end position="93"/>
    </location>
</feature>
<keyword evidence="3" id="KW-1185">Reference proteome</keyword>
<feature type="compositionally biased region" description="Basic residues" evidence="1">
    <location>
        <begin position="201"/>
        <end position="217"/>
    </location>
</feature>
<dbReference type="Proteomes" id="UP001373714">
    <property type="component" value="Unassembled WGS sequence"/>
</dbReference>
<feature type="compositionally biased region" description="Basic residues" evidence="1">
    <location>
        <begin position="103"/>
        <end position="116"/>
    </location>
</feature>
<feature type="region of interest" description="Disordered" evidence="1">
    <location>
        <begin position="607"/>
        <end position="664"/>
    </location>
</feature>
<feature type="compositionally biased region" description="Basic and acidic residues" evidence="1">
    <location>
        <begin position="263"/>
        <end position="286"/>
    </location>
</feature>
<feature type="compositionally biased region" description="Basic and acidic residues" evidence="1">
    <location>
        <begin position="342"/>
        <end position="374"/>
    </location>
</feature>
<protein>
    <submittedName>
        <fullName evidence="2">Uncharacterized protein</fullName>
    </submittedName>
</protein>
<feature type="compositionally biased region" description="Basic residues" evidence="1">
    <location>
        <begin position="329"/>
        <end position="341"/>
    </location>
</feature>
<feature type="compositionally biased region" description="Basic and acidic residues" evidence="1">
    <location>
        <begin position="232"/>
        <end position="256"/>
    </location>
</feature>
<evidence type="ECO:0000313" key="3">
    <source>
        <dbReference type="Proteomes" id="UP001373714"/>
    </source>
</evidence>
<dbReference type="EMBL" id="JAVHNS010000016">
    <property type="protein sequence ID" value="KAK6333823.1"/>
    <property type="molecule type" value="Genomic_DNA"/>
</dbReference>
<feature type="compositionally biased region" description="Polar residues" evidence="1">
    <location>
        <begin position="420"/>
        <end position="431"/>
    </location>
</feature>
<reference evidence="2 3" key="1">
    <citation type="submission" date="2019-10" db="EMBL/GenBank/DDBJ databases">
        <authorList>
            <person name="Palmer J.M."/>
        </authorList>
    </citation>
    <scope>NUCLEOTIDE SEQUENCE [LARGE SCALE GENOMIC DNA]</scope>
    <source>
        <strain evidence="2 3">TWF730</strain>
    </source>
</reference>
<feature type="compositionally biased region" description="Basic and acidic residues" evidence="1">
    <location>
        <begin position="318"/>
        <end position="328"/>
    </location>
</feature>
<feature type="region of interest" description="Disordered" evidence="1">
    <location>
        <begin position="186"/>
        <end position="394"/>
    </location>
</feature>